<dbReference type="InterPro" id="IPR023801">
    <property type="entry name" value="His_deacetylse_dom"/>
</dbReference>
<dbReference type="Gene3D" id="3.40.800.20">
    <property type="entry name" value="Histone deacetylase domain"/>
    <property type="match status" value="1"/>
</dbReference>
<evidence type="ECO:0000256" key="4">
    <source>
        <dbReference type="ARBA" id="ARBA00022627"/>
    </source>
</evidence>
<dbReference type="InterPro" id="IPR000286">
    <property type="entry name" value="HDACs"/>
</dbReference>
<organism evidence="6 7">
    <name type="scientific">Deinobacterium chartae</name>
    <dbReference type="NCBI Taxonomy" id="521158"/>
    <lineage>
        <taxon>Bacteria</taxon>
        <taxon>Thermotogati</taxon>
        <taxon>Deinococcota</taxon>
        <taxon>Deinococci</taxon>
        <taxon>Deinococcales</taxon>
        <taxon>Deinococcaceae</taxon>
        <taxon>Deinobacterium</taxon>
    </lineage>
</organism>
<feature type="domain" description="Histone deacetylase" evidence="5">
    <location>
        <begin position="20"/>
        <end position="311"/>
    </location>
</feature>
<evidence type="ECO:0000256" key="3">
    <source>
        <dbReference type="ARBA" id="ARBA00020218"/>
    </source>
</evidence>
<dbReference type="PANTHER" id="PTHR10625:SF10">
    <property type="entry name" value="HISTONE DEACETYLASE HDAC1"/>
    <property type="match status" value="1"/>
</dbReference>
<evidence type="ECO:0000256" key="1">
    <source>
        <dbReference type="ARBA" id="ARBA00005101"/>
    </source>
</evidence>
<accession>A0A841I324</accession>
<comment type="similarity">
    <text evidence="2">Belongs to the histone deacetylase family.</text>
</comment>
<dbReference type="InterPro" id="IPR023696">
    <property type="entry name" value="Ureohydrolase_dom_sf"/>
</dbReference>
<dbReference type="PANTHER" id="PTHR10625">
    <property type="entry name" value="HISTONE DEACETYLASE HDAC1-RELATED"/>
    <property type="match status" value="1"/>
</dbReference>
<keyword evidence="4" id="KW-0006">Acetoin catabolism</keyword>
<gene>
    <name evidence="6" type="ORF">HNR42_002865</name>
</gene>
<sequence length="378" mass="41783">MKTAFVYSPEYRRYDFGPDHPFQCVRVDLARTLLEACGCLDAADIVPPLELTEDELLRTHRAGFVERVRRASRGEAVPDATDYGLGTLDVPVFAGMHEAALQLVGGTARAAQLILDGDYRRAVNLGGGLHHAQADKAAGFCVYNDLSVAARRFTQAGWRVAYLDVDVHHGDGVQWLHYEDPRVLTLSLHETGRFLWPGTGATWEMGRGEGSGYSLNLPLEPFTQDDSYLEVLERVVPAALAWFRPDVLILQAGADAHFKDPLADLSLTVQGLRAVYRRVSAWADEFASGRLLATGGGGYAIHNVAPRAWALLYAELSGQSVPEELPPAWLQAWQAPQGDPLPSGWWDLPPEIPRRAEIESRNRRVAQRLLTDWAAVRK</sequence>
<dbReference type="SUPFAM" id="SSF52768">
    <property type="entry name" value="Arginase/deacetylase"/>
    <property type="match status" value="1"/>
</dbReference>
<reference evidence="6 7" key="1">
    <citation type="submission" date="2020-08" db="EMBL/GenBank/DDBJ databases">
        <title>Genomic Encyclopedia of Type Strains, Phase IV (KMG-IV): sequencing the most valuable type-strain genomes for metagenomic binning, comparative biology and taxonomic classification.</title>
        <authorList>
            <person name="Goeker M."/>
        </authorList>
    </citation>
    <scope>NUCLEOTIDE SEQUENCE [LARGE SCALE GENOMIC DNA]</scope>
    <source>
        <strain evidence="6 7">DSM 21458</strain>
    </source>
</reference>
<keyword evidence="7" id="KW-1185">Reference proteome</keyword>
<evidence type="ECO:0000259" key="5">
    <source>
        <dbReference type="Pfam" id="PF00850"/>
    </source>
</evidence>
<dbReference type="AlphaFoldDB" id="A0A841I324"/>
<dbReference type="UniPathway" id="UPA00040"/>
<dbReference type="RefSeq" id="WP_183988177.1">
    <property type="nucleotide sequence ID" value="NZ_JACHHG010000011.1"/>
</dbReference>
<dbReference type="PRINTS" id="PR01270">
    <property type="entry name" value="HDASUPER"/>
</dbReference>
<dbReference type="Proteomes" id="UP000569951">
    <property type="component" value="Unassembled WGS sequence"/>
</dbReference>
<dbReference type="EMBL" id="JACHHG010000011">
    <property type="protein sequence ID" value="MBB6099424.1"/>
    <property type="molecule type" value="Genomic_DNA"/>
</dbReference>
<dbReference type="GO" id="GO:0040029">
    <property type="term" value="P:epigenetic regulation of gene expression"/>
    <property type="evidence" value="ECO:0007669"/>
    <property type="project" value="TreeGrafter"/>
</dbReference>
<comment type="pathway">
    <text evidence="1">Ketone degradation; acetoin degradation.</text>
</comment>
<protein>
    <recommendedName>
        <fullName evidence="3">Acetoin utilization protein AcuC</fullName>
    </recommendedName>
</protein>
<dbReference type="InterPro" id="IPR003085">
    <property type="entry name" value="AcuC"/>
</dbReference>
<dbReference type="PRINTS" id="PR01272">
    <property type="entry name" value="ACUCPROTEIN"/>
</dbReference>
<evidence type="ECO:0000313" key="7">
    <source>
        <dbReference type="Proteomes" id="UP000569951"/>
    </source>
</evidence>
<evidence type="ECO:0000313" key="6">
    <source>
        <dbReference type="EMBL" id="MBB6099424.1"/>
    </source>
</evidence>
<name>A0A841I324_9DEIO</name>
<evidence type="ECO:0000256" key="2">
    <source>
        <dbReference type="ARBA" id="ARBA00005947"/>
    </source>
</evidence>
<dbReference type="InterPro" id="IPR037138">
    <property type="entry name" value="His_deacetylse_dom_sf"/>
</dbReference>
<comment type="caution">
    <text evidence="6">The sequence shown here is derived from an EMBL/GenBank/DDBJ whole genome shotgun (WGS) entry which is preliminary data.</text>
</comment>
<dbReference type="CDD" id="cd09994">
    <property type="entry name" value="HDAC_AcuC_like"/>
    <property type="match status" value="1"/>
</dbReference>
<proteinExistence type="inferred from homology"/>
<dbReference type="GO" id="GO:0045150">
    <property type="term" value="P:acetoin catabolic process"/>
    <property type="evidence" value="ECO:0007669"/>
    <property type="project" value="UniProtKB-UniPathway"/>
</dbReference>
<dbReference type="GO" id="GO:0004407">
    <property type="term" value="F:histone deacetylase activity"/>
    <property type="evidence" value="ECO:0007669"/>
    <property type="project" value="TreeGrafter"/>
</dbReference>
<dbReference type="Pfam" id="PF00850">
    <property type="entry name" value="Hist_deacetyl"/>
    <property type="match status" value="1"/>
</dbReference>